<dbReference type="SUPFAM" id="SSF51206">
    <property type="entry name" value="cAMP-binding domain-like"/>
    <property type="match status" value="1"/>
</dbReference>
<dbReference type="RefSeq" id="WP_408182119.1">
    <property type="nucleotide sequence ID" value="NZ_JAQQEZ010000061.1"/>
</dbReference>
<dbReference type="SMART" id="SM00100">
    <property type="entry name" value="cNMP"/>
    <property type="match status" value="1"/>
</dbReference>
<reference evidence="2 3" key="1">
    <citation type="journal article" date="2024" name="Chem. Sci.">
        <title>Discovery of megapolipeptins by genome mining of a Burkholderiales bacteria collection.</title>
        <authorList>
            <person name="Paulo B.S."/>
            <person name="Recchia M.J.J."/>
            <person name="Lee S."/>
            <person name="Fergusson C.H."/>
            <person name="Romanowski S.B."/>
            <person name="Hernandez A."/>
            <person name="Krull N."/>
            <person name="Liu D.Y."/>
            <person name="Cavanagh H."/>
            <person name="Bos A."/>
            <person name="Gray C.A."/>
            <person name="Murphy B.T."/>
            <person name="Linington R.G."/>
            <person name="Eustaquio A.S."/>
        </authorList>
    </citation>
    <scope>NUCLEOTIDE SEQUENCE [LARGE SCALE GENOMIC DNA]</scope>
    <source>
        <strain evidence="2 3">RL17-350-BIC-A</strain>
    </source>
</reference>
<dbReference type="CDD" id="cd00038">
    <property type="entry name" value="CAP_ED"/>
    <property type="match status" value="1"/>
</dbReference>
<dbReference type="PROSITE" id="PS50042">
    <property type="entry name" value="CNMP_BINDING_3"/>
    <property type="match status" value="1"/>
</dbReference>
<protein>
    <submittedName>
        <fullName evidence="2">Nucleotide-binding protein</fullName>
    </submittedName>
</protein>
<dbReference type="InterPro" id="IPR014710">
    <property type="entry name" value="RmlC-like_jellyroll"/>
</dbReference>
<dbReference type="InterPro" id="IPR019302">
    <property type="entry name" value="CAP12/PCTIR_TIR_dom"/>
</dbReference>
<evidence type="ECO:0000259" key="1">
    <source>
        <dbReference type="PROSITE" id="PS50042"/>
    </source>
</evidence>
<name>A0ABW9B6J5_9BURK</name>
<dbReference type="EMBL" id="JAQQEZ010000061">
    <property type="protein sequence ID" value="MFM0007474.1"/>
    <property type="molecule type" value="Genomic_DNA"/>
</dbReference>
<evidence type="ECO:0000313" key="3">
    <source>
        <dbReference type="Proteomes" id="UP001629230"/>
    </source>
</evidence>
<feature type="domain" description="Cyclic nucleotide-binding" evidence="1">
    <location>
        <begin position="22"/>
        <end position="138"/>
    </location>
</feature>
<dbReference type="InterPro" id="IPR000595">
    <property type="entry name" value="cNMP-bd_dom"/>
</dbReference>
<accession>A0ABW9B6J5</accession>
<organism evidence="2 3">
    <name type="scientific">Paraburkholderia dipogonis</name>
    <dbReference type="NCBI Taxonomy" id="1211383"/>
    <lineage>
        <taxon>Bacteria</taxon>
        <taxon>Pseudomonadati</taxon>
        <taxon>Pseudomonadota</taxon>
        <taxon>Betaproteobacteria</taxon>
        <taxon>Burkholderiales</taxon>
        <taxon>Burkholderiaceae</taxon>
        <taxon>Paraburkholderia</taxon>
    </lineage>
</organism>
<evidence type="ECO:0000313" key="2">
    <source>
        <dbReference type="EMBL" id="MFM0007474.1"/>
    </source>
</evidence>
<dbReference type="Pfam" id="PF00027">
    <property type="entry name" value="cNMP_binding"/>
    <property type="match status" value="1"/>
</dbReference>
<dbReference type="Gene3D" id="2.60.120.10">
    <property type="entry name" value="Jelly Rolls"/>
    <property type="match status" value="1"/>
</dbReference>
<comment type="caution">
    <text evidence="2">The sequence shown here is derived from an EMBL/GenBank/DDBJ whole genome shotgun (WGS) entry which is preliminary data.</text>
</comment>
<sequence>MIERFSGEAGKRLRVEAFMGQKLVGGDEDLAAELAGMAELIPVKAGGVIIQQDATDNDLYFIITGAFDIVVNATPIRRRFPGDSVGEMAAVEPIQKRSATVSAAEDSLVAKITEQQLSEFGSRYPDIWRRMAKELSKRLIERNQFVNAKRDKIRVFVISSAEALGVAHLLQSMFAHDKFLTVPWNQGVFKVANYTLDDIERELDQCDFAVAIAHGDDVTNARGTEWPAPRDNVVFELGLFMGRLGRKRAILMEPRGEGVKLPSDMAGVTTIPYVYDEKSDTEAKFGPAATALRKHIMSLGTIS</sequence>
<keyword evidence="3" id="KW-1185">Reference proteome</keyword>
<gene>
    <name evidence="2" type="ORF">PQR57_41820</name>
</gene>
<dbReference type="Pfam" id="PF10137">
    <property type="entry name" value="CAP12-PCTIR_TIR"/>
    <property type="match status" value="1"/>
</dbReference>
<dbReference type="Proteomes" id="UP001629230">
    <property type="component" value="Unassembled WGS sequence"/>
</dbReference>
<proteinExistence type="predicted"/>
<dbReference type="InterPro" id="IPR018490">
    <property type="entry name" value="cNMP-bd_dom_sf"/>
</dbReference>